<feature type="region of interest" description="Disordered" evidence="1">
    <location>
        <begin position="77"/>
        <end position="112"/>
    </location>
</feature>
<dbReference type="Proteomes" id="UP001176941">
    <property type="component" value="Chromosome 4"/>
</dbReference>
<organism evidence="2 3">
    <name type="scientific">Rangifer tarandus platyrhynchus</name>
    <name type="common">Svalbard reindeer</name>
    <dbReference type="NCBI Taxonomy" id="3082113"/>
    <lineage>
        <taxon>Eukaryota</taxon>
        <taxon>Metazoa</taxon>
        <taxon>Chordata</taxon>
        <taxon>Craniata</taxon>
        <taxon>Vertebrata</taxon>
        <taxon>Euteleostomi</taxon>
        <taxon>Mammalia</taxon>
        <taxon>Eutheria</taxon>
        <taxon>Laurasiatheria</taxon>
        <taxon>Artiodactyla</taxon>
        <taxon>Ruminantia</taxon>
        <taxon>Pecora</taxon>
        <taxon>Cervidae</taxon>
        <taxon>Odocoileinae</taxon>
        <taxon>Rangifer</taxon>
    </lineage>
</organism>
<evidence type="ECO:0000313" key="2">
    <source>
        <dbReference type="EMBL" id="CAI9173981.1"/>
    </source>
</evidence>
<evidence type="ECO:0000313" key="3">
    <source>
        <dbReference type="Proteomes" id="UP001176941"/>
    </source>
</evidence>
<sequence>MFLRITYFSEEESKSYPPDFPGPVDKNLPVHIGDRGSIPGLGRSHPLRDHGVCVLQQLSPCASQPVLHRKEVTTMRSACTAAKSSPHPPRPEKVLQQQPRLSTAKKVIPTHI</sequence>
<proteinExistence type="predicted"/>
<dbReference type="EMBL" id="OX459940">
    <property type="protein sequence ID" value="CAI9173981.1"/>
    <property type="molecule type" value="Genomic_DNA"/>
</dbReference>
<evidence type="ECO:0000256" key="1">
    <source>
        <dbReference type="SAM" id="MobiDB-lite"/>
    </source>
</evidence>
<accession>A0ABN8ZM14</accession>
<name>A0ABN8ZM14_RANTA</name>
<keyword evidence="3" id="KW-1185">Reference proteome</keyword>
<protein>
    <submittedName>
        <fullName evidence="2">Uncharacterized protein</fullName>
    </submittedName>
</protein>
<gene>
    <name evidence="2" type="ORF">MRATA1EN1_LOCUS22943</name>
</gene>
<reference evidence="2" key="1">
    <citation type="submission" date="2023-04" db="EMBL/GenBank/DDBJ databases">
        <authorList>
            <consortium name="ELIXIR-Norway"/>
        </authorList>
    </citation>
    <scope>NUCLEOTIDE SEQUENCE [LARGE SCALE GENOMIC DNA]</scope>
</reference>